<protein>
    <submittedName>
        <fullName evidence="5">Uncharacterized protein</fullName>
    </submittedName>
</protein>
<dbReference type="InterPro" id="IPR032675">
    <property type="entry name" value="LRR_dom_sf"/>
</dbReference>
<gene>
    <name evidence="5" type="ORF">B456_009G007000</name>
</gene>
<feature type="domain" description="NB-ARC" evidence="3">
    <location>
        <begin position="1"/>
        <end position="147"/>
    </location>
</feature>
<dbReference type="SUPFAM" id="SSF52540">
    <property type="entry name" value="P-loop containing nucleoside triphosphate hydrolases"/>
    <property type="match status" value="1"/>
</dbReference>
<dbReference type="PANTHER" id="PTHR23155">
    <property type="entry name" value="DISEASE RESISTANCE PROTEIN RP"/>
    <property type="match status" value="1"/>
</dbReference>
<dbReference type="GO" id="GO:0098542">
    <property type="term" value="P:defense response to other organism"/>
    <property type="evidence" value="ECO:0007669"/>
    <property type="project" value="TreeGrafter"/>
</dbReference>
<sequence>MAGVGKTTLAKVIYQTSEQKFKNRAWIFVPSKYRMRELLLGLLENLMSVGEETLKLDDVKLAEKLRKLLLGKRYLVVIDGVEKAQLWQEFEKNKVFPDHQNGSRVLLTTCSNGVALLASSSPIRTHHLQSLGGKERSELLEKLVFKDGSCPEHLVNKLQPSVMSSHLPLSLWLHTDHLKECFLYLGAYPSDCEIPARQIINLWIAEVLAKGNNEASAEQIAERYLDELIDLCLIEDHIHELRYILSDPNYLSHLHSLLCFHNNSSLDSDEFTLKFDHLQNISALDLGSTYVTKLGGSIKGSLVLKYLTINHPSLKRLPSSLCNLSDQQTLDIKNTCVKCLQCGIWEMQKLRHLSVPHQTTLPKSSDNGTFPTRLVKVTLVRTGLVADDVMRTLEKLGHLQVLRLQQEIFIQTWRMGDGAMGSLEELTLSRCHEQKSLPHQLWQLHDMHQIKVNSPSHCLERELEQLRAEQRKVHIHF</sequence>
<evidence type="ECO:0000259" key="3">
    <source>
        <dbReference type="Pfam" id="PF00931"/>
    </source>
</evidence>
<dbReference type="Pfam" id="PF23559">
    <property type="entry name" value="WHD_DRP"/>
    <property type="match status" value="1"/>
</dbReference>
<keyword evidence="2" id="KW-0611">Plant defense</keyword>
<dbReference type="OMA" id="DHIHELR"/>
<keyword evidence="1" id="KW-0677">Repeat</keyword>
<dbReference type="InterPro" id="IPR027417">
    <property type="entry name" value="P-loop_NTPase"/>
</dbReference>
<dbReference type="Gene3D" id="1.10.10.10">
    <property type="entry name" value="Winged helix-like DNA-binding domain superfamily/Winged helix DNA-binding domain"/>
    <property type="match status" value="1"/>
</dbReference>
<keyword evidence="6" id="KW-1185">Reference proteome</keyword>
<dbReference type="InterPro" id="IPR058922">
    <property type="entry name" value="WHD_DRP"/>
</dbReference>
<dbReference type="InterPro" id="IPR044974">
    <property type="entry name" value="Disease_R_plants"/>
</dbReference>
<dbReference type="PANTHER" id="PTHR23155:SF1185">
    <property type="entry name" value="DISEASE RESISTANCE RPP8-LIKE PROTEIN 3-RELATED"/>
    <property type="match status" value="1"/>
</dbReference>
<dbReference type="Proteomes" id="UP000032304">
    <property type="component" value="Chromosome 9"/>
</dbReference>
<dbReference type="STRING" id="29730.A0A0D2TB44"/>
<evidence type="ECO:0000313" key="6">
    <source>
        <dbReference type="Proteomes" id="UP000032304"/>
    </source>
</evidence>
<proteinExistence type="predicted"/>
<dbReference type="SUPFAM" id="SSF52058">
    <property type="entry name" value="L domain-like"/>
    <property type="match status" value="1"/>
</dbReference>
<dbReference type="EMBL" id="CM001748">
    <property type="protein sequence ID" value="KJB53834.1"/>
    <property type="molecule type" value="Genomic_DNA"/>
</dbReference>
<dbReference type="InterPro" id="IPR002182">
    <property type="entry name" value="NB-ARC"/>
</dbReference>
<dbReference type="AlphaFoldDB" id="A0A0D2TB44"/>
<dbReference type="eggNOG" id="KOG4658">
    <property type="taxonomic scope" value="Eukaryota"/>
</dbReference>
<evidence type="ECO:0000259" key="4">
    <source>
        <dbReference type="Pfam" id="PF23559"/>
    </source>
</evidence>
<evidence type="ECO:0000256" key="1">
    <source>
        <dbReference type="ARBA" id="ARBA00022737"/>
    </source>
</evidence>
<dbReference type="Gene3D" id="3.40.50.300">
    <property type="entry name" value="P-loop containing nucleotide triphosphate hydrolases"/>
    <property type="match status" value="1"/>
</dbReference>
<accession>A0A0D2TB44</accession>
<reference evidence="5 6" key="1">
    <citation type="journal article" date="2012" name="Nature">
        <title>Repeated polyploidization of Gossypium genomes and the evolution of spinnable cotton fibres.</title>
        <authorList>
            <person name="Paterson A.H."/>
            <person name="Wendel J.F."/>
            <person name="Gundlach H."/>
            <person name="Guo H."/>
            <person name="Jenkins J."/>
            <person name="Jin D."/>
            <person name="Llewellyn D."/>
            <person name="Showmaker K.C."/>
            <person name="Shu S."/>
            <person name="Udall J."/>
            <person name="Yoo M.J."/>
            <person name="Byers R."/>
            <person name="Chen W."/>
            <person name="Doron-Faigenboim A."/>
            <person name="Duke M.V."/>
            <person name="Gong L."/>
            <person name="Grimwood J."/>
            <person name="Grover C."/>
            <person name="Grupp K."/>
            <person name="Hu G."/>
            <person name="Lee T.H."/>
            <person name="Li J."/>
            <person name="Lin L."/>
            <person name="Liu T."/>
            <person name="Marler B.S."/>
            <person name="Page J.T."/>
            <person name="Roberts A.W."/>
            <person name="Romanel E."/>
            <person name="Sanders W.S."/>
            <person name="Szadkowski E."/>
            <person name="Tan X."/>
            <person name="Tang H."/>
            <person name="Xu C."/>
            <person name="Wang J."/>
            <person name="Wang Z."/>
            <person name="Zhang D."/>
            <person name="Zhang L."/>
            <person name="Ashrafi H."/>
            <person name="Bedon F."/>
            <person name="Bowers J.E."/>
            <person name="Brubaker C.L."/>
            <person name="Chee P.W."/>
            <person name="Das S."/>
            <person name="Gingle A.R."/>
            <person name="Haigler C.H."/>
            <person name="Harker D."/>
            <person name="Hoffmann L.V."/>
            <person name="Hovav R."/>
            <person name="Jones D.C."/>
            <person name="Lemke C."/>
            <person name="Mansoor S."/>
            <person name="ur Rahman M."/>
            <person name="Rainville L.N."/>
            <person name="Rambani A."/>
            <person name="Reddy U.K."/>
            <person name="Rong J.K."/>
            <person name="Saranga Y."/>
            <person name="Scheffler B.E."/>
            <person name="Scheffler J.A."/>
            <person name="Stelly D.M."/>
            <person name="Triplett B.A."/>
            <person name="Van Deynze A."/>
            <person name="Vaslin M.F."/>
            <person name="Waghmare V.N."/>
            <person name="Walford S.A."/>
            <person name="Wright R.J."/>
            <person name="Zaki E.A."/>
            <person name="Zhang T."/>
            <person name="Dennis E.S."/>
            <person name="Mayer K.F."/>
            <person name="Peterson D.G."/>
            <person name="Rokhsar D.S."/>
            <person name="Wang X."/>
            <person name="Schmutz J."/>
        </authorList>
    </citation>
    <scope>NUCLEOTIDE SEQUENCE [LARGE SCALE GENOMIC DNA]</scope>
</reference>
<feature type="domain" description="Disease resistance protein winged helix" evidence="4">
    <location>
        <begin position="188"/>
        <end position="237"/>
    </location>
</feature>
<dbReference type="InterPro" id="IPR036388">
    <property type="entry name" value="WH-like_DNA-bd_sf"/>
</dbReference>
<dbReference type="Gramene" id="KJB53834">
    <property type="protein sequence ID" value="KJB53834"/>
    <property type="gene ID" value="B456_009G007000"/>
</dbReference>
<name>A0A0D2TB44_GOSRA</name>
<dbReference type="Gene3D" id="3.80.10.10">
    <property type="entry name" value="Ribonuclease Inhibitor"/>
    <property type="match status" value="1"/>
</dbReference>
<evidence type="ECO:0000313" key="5">
    <source>
        <dbReference type="EMBL" id="KJB53834.1"/>
    </source>
</evidence>
<organism evidence="5 6">
    <name type="scientific">Gossypium raimondii</name>
    <name type="common">Peruvian cotton</name>
    <name type="synonym">Gossypium klotzschianum subsp. raimondii</name>
    <dbReference type="NCBI Taxonomy" id="29730"/>
    <lineage>
        <taxon>Eukaryota</taxon>
        <taxon>Viridiplantae</taxon>
        <taxon>Streptophyta</taxon>
        <taxon>Embryophyta</taxon>
        <taxon>Tracheophyta</taxon>
        <taxon>Spermatophyta</taxon>
        <taxon>Magnoliopsida</taxon>
        <taxon>eudicotyledons</taxon>
        <taxon>Gunneridae</taxon>
        <taxon>Pentapetalae</taxon>
        <taxon>rosids</taxon>
        <taxon>malvids</taxon>
        <taxon>Malvales</taxon>
        <taxon>Malvaceae</taxon>
        <taxon>Malvoideae</taxon>
        <taxon>Gossypium</taxon>
    </lineage>
</organism>
<evidence type="ECO:0000256" key="2">
    <source>
        <dbReference type="ARBA" id="ARBA00022821"/>
    </source>
</evidence>
<dbReference type="Pfam" id="PF00931">
    <property type="entry name" value="NB-ARC"/>
    <property type="match status" value="1"/>
</dbReference>
<dbReference type="GO" id="GO:0043531">
    <property type="term" value="F:ADP binding"/>
    <property type="evidence" value="ECO:0007669"/>
    <property type="project" value="InterPro"/>
</dbReference>